<feature type="transmembrane region" description="Helical" evidence="8">
    <location>
        <begin position="49"/>
        <end position="72"/>
    </location>
</feature>
<feature type="binding site" evidence="7">
    <location>
        <position position="71"/>
    </location>
    <ligand>
        <name>shikimate</name>
        <dbReference type="ChEBI" id="CHEBI:36208"/>
    </ligand>
</feature>
<evidence type="ECO:0000313" key="11">
    <source>
        <dbReference type="EMBL" id="MBW4465259.1"/>
    </source>
</evidence>
<keyword evidence="8" id="KW-1133">Transmembrane helix</keyword>
<dbReference type="InterPro" id="IPR022893">
    <property type="entry name" value="Shikimate_DH_fam"/>
</dbReference>
<dbReference type="GO" id="GO:0009423">
    <property type="term" value="P:chorismate biosynthetic process"/>
    <property type="evidence" value="ECO:0007669"/>
    <property type="project" value="UniProtKB-UniRule"/>
</dbReference>
<feature type="binding site" evidence="7">
    <location>
        <position position="96"/>
    </location>
    <ligand>
        <name>shikimate</name>
        <dbReference type="ChEBI" id="CHEBI:36208"/>
    </ligand>
</feature>
<feature type="binding site" evidence="7">
    <location>
        <begin position="135"/>
        <end position="139"/>
    </location>
    <ligand>
        <name>NADP(+)</name>
        <dbReference type="ChEBI" id="CHEBI:58349"/>
    </ligand>
</feature>
<keyword evidence="4 7" id="KW-0521">NADP</keyword>
<dbReference type="PANTHER" id="PTHR21089">
    <property type="entry name" value="SHIKIMATE DEHYDROGENASE"/>
    <property type="match status" value="1"/>
</dbReference>
<dbReference type="HAMAP" id="MF_00222">
    <property type="entry name" value="Shikimate_DH_AroE"/>
    <property type="match status" value="1"/>
</dbReference>
<accession>A0A951P9H6</accession>
<dbReference type="AlphaFoldDB" id="A0A951P9H6"/>
<evidence type="ECO:0000259" key="10">
    <source>
        <dbReference type="Pfam" id="PF18317"/>
    </source>
</evidence>
<keyword evidence="5 7" id="KW-0560">Oxidoreductase</keyword>
<dbReference type="InterPro" id="IPR041121">
    <property type="entry name" value="SDH_C"/>
</dbReference>
<dbReference type="InterPro" id="IPR013708">
    <property type="entry name" value="Shikimate_DH-bd_N"/>
</dbReference>
<dbReference type="GO" id="GO:0019632">
    <property type="term" value="P:shikimate metabolic process"/>
    <property type="evidence" value="ECO:0007669"/>
    <property type="project" value="InterPro"/>
</dbReference>
<keyword evidence="3 7" id="KW-0028">Amino-acid biosynthesis</keyword>
<evidence type="ECO:0000256" key="4">
    <source>
        <dbReference type="ARBA" id="ARBA00022857"/>
    </source>
</evidence>
<name>A0A951P9H6_9CYAN</name>
<dbReference type="GO" id="GO:0050661">
    <property type="term" value="F:NADP binding"/>
    <property type="evidence" value="ECO:0007669"/>
    <property type="project" value="InterPro"/>
</dbReference>
<evidence type="ECO:0000256" key="1">
    <source>
        <dbReference type="ARBA" id="ARBA00004871"/>
    </source>
</evidence>
<gene>
    <name evidence="7" type="primary">aroE</name>
    <name evidence="11" type="ORF">KME07_07435</name>
</gene>
<feature type="binding site" evidence="7">
    <location>
        <position position="111"/>
    </location>
    <ligand>
        <name>shikimate</name>
        <dbReference type="ChEBI" id="CHEBI:36208"/>
    </ligand>
</feature>
<comment type="similarity">
    <text evidence="7">Belongs to the shikimate dehydrogenase family.</text>
</comment>
<keyword evidence="6 7" id="KW-0057">Aromatic amino acid biosynthesis</keyword>
<dbReference type="EC" id="1.1.1.25" evidence="2 7"/>
<comment type="catalytic activity">
    <reaction evidence="7">
        <text>shikimate + NADP(+) = 3-dehydroshikimate + NADPH + H(+)</text>
        <dbReference type="Rhea" id="RHEA:17737"/>
        <dbReference type="ChEBI" id="CHEBI:15378"/>
        <dbReference type="ChEBI" id="CHEBI:16630"/>
        <dbReference type="ChEBI" id="CHEBI:36208"/>
        <dbReference type="ChEBI" id="CHEBI:57783"/>
        <dbReference type="ChEBI" id="CHEBI:58349"/>
        <dbReference type="EC" id="1.1.1.25"/>
    </reaction>
</comment>
<dbReference type="GO" id="GO:0005829">
    <property type="term" value="C:cytosol"/>
    <property type="evidence" value="ECO:0007669"/>
    <property type="project" value="TreeGrafter"/>
</dbReference>
<dbReference type="GO" id="GO:0004764">
    <property type="term" value="F:shikimate 3-dehydrogenase (NADP+) activity"/>
    <property type="evidence" value="ECO:0007669"/>
    <property type="project" value="UniProtKB-UniRule"/>
</dbReference>
<dbReference type="SUPFAM" id="SSF51735">
    <property type="entry name" value="NAD(P)-binding Rossmann-fold domains"/>
    <property type="match status" value="1"/>
</dbReference>
<dbReference type="Proteomes" id="UP000707356">
    <property type="component" value="Unassembled WGS sequence"/>
</dbReference>
<dbReference type="Pfam" id="PF08501">
    <property type="entry name" value="Shikimate_dh_N"/>
    <property type="match status" value="1"/>
</dbReference>
<reference evidence="11" key="2">
    <citation type="journal article" date="2022" name="Microbiol. Resour. Announc.">
        <title>Metagenome Sequencing to Explore Phylogenomics of Terrestrial Cyanobacteria.</title>
        <authorList>
            <person name="Ward R.D."/>
            <person name="Stajich J.E."/>
            <person name="Johansen J.R."/>
            <person name="Huntemann M."/>
            <person name="Clum A."/>
            <person name="Foster B."/>
            <person name="Foster B."/>
            <person name="Roux S."/>
            <person name="Palaniappan K."/>
            <person name="Varghese N."/>
            <person name="Mukherjee S."/>
            <person name="Reddy T.B.K."/>
            <person name="Daum C."/>
            <person name="Copeland A."/>
            <person name="Chen I.A."/>
            <person name="Ivanova N.N."/>
            <person name="Kyrpides N.C."/>
            <person name="Shapiro N."/>
            <person name="Eloe-Fadrosh E.A."/>
            <person name="Pietrasiak N."/>
        </authorList>
    </citation>
    <scope>NUCLEOTIDE SEQUENCE</scope>
    <source>
        <strain evidence="11">GSE-TBD4-15B</strain>
    </source>
</reference>
<evidence type="ECO:0000256" key="6">
    <source>
        <dbReference type="ARBA" id="ARBA00023141"/>
    </source>
</evidence>
<sequence length="300" mass="31494">MSSRQVISGQTRLLGVIGDPIGHTLSPVMHNAAIAELGLDLVYLPFPVAAANLAAALNGFAAIGLLGFSVTIPHKQAIMPLLNEVSAVAQAIGAVNTVCRTAAGWYGTNTDAEGFLAPLLALNRDWQSTTAVILGNGGAARAVVAGCAQLGFSRIQVVGRSSDKLAVLRQGWPDLASLTVHLWEELPLLLPNATLIVNSTPVGMHPQAEASPLSHAEIQQVQPAAIFYDLIYSPRPTQFLQQAAAQGATAIDGLGMLVQQGAVALSLWLEQPVSVAVMRQALLDHFAQKSQQALQSTRNP</sequence>
<comment type="pathway">
    <text evidence="1 7">Metabolic intermediate biosynthesis; chorismate biosynthesis; chorismate from D-erythrose 4-phosphate and phosphoenolpyruvate: step 4/7.</text>
</comment>
<proteinExistence type="inferred from homology"/>
<feature type="active site" description="Proton acceptor" evidence="7">
    <location>
        <position position="75"/>
    </location>
</feature>
<feature type="binding site" evidence="7">
    <location>
        <position position="230"/>
    </location>
    <ligand>
        <name>NADP(+)</name>
        <dbReference type="ChEBI" id="CHEBI:58349"/>
    </ligand>
</feature>
<feature type="binding site" evidence="7">
    <location>
        <position position="232"/>
    </location>
    <ligand>
        <name>shikimate</name>
        <dbReference type="ChEBI" id="CHEBI:36208"/>
    </ligand>
</feature>
<reference evidence="11" key="1">
    <citation type="submission" date="2021-05" db="EMBL/GenBank/DDBJ databases">
        <authorList>
            <person name="Pietrasiak N."/>
            <person name="Ward R."/>
            <person name="Stajich J.E."/>
            <person name="Kurbessoian T."/>
        </authorList>
    </citation>
    <scope>NUCLEOTIDE SEQUENCE</scope>
    <source>
        <strain evidence="11">GSE-TBD4-15B</strain>
    </source>
</reference>
<dbReference type="Gene3D" id="3.40.50.720">
    <property type="entry name" value="NAD(P)-binding Rossmann-like Domain"/>
    <property type="match status" value="1"/>
</dbReference>
<comment type="caution">
    <text evidence="11">The sequence shown here is derived from an EMBL/GenBank/DDBJ whole genome shotgun (WGS) entry which is preliminary data.</text>
</comment>
<comment type="caution">
    <text evidence="7">Lacks conserved residue(s) required for the propagation of feature annotation.</text>
</comment>
<comment type="function">
    <text evidence="7">Involved in the biosynthesis of the chorismate, which leads to the biosynthesis of aromatic amino acids. Catalyzes the reversible NADPH linked reduction of 3-dehydroshikimate (DHSA) to yield shikimate (SA).</text>
</comment>
<dbReference type="GO" id="GO:0009073">
    <property type="term" value="P:aromatic amino acid family biosynthetic process"/>
    <property type="evidence" value="ECO:0007669"/>
    <property type="project" value="UniProtKB-KW"/>
</dbReference>
<feature type="domain" description="SDH C-terminal" evidence="10">
    <location>
        <begin position="253"/>
        <end position="283"/>
    </location>
</feature>
<evidence type="ECO:0000259" key="9">
    <source>
        <dbReference type="Pfam" id="PF08501"/>
    </source>
</evidence>
<dbReference type="SUPFAM" id="SSF53223">
    <property type="entry name" value="Aminoacid dehydrogenase-like, N-terminal domain"/>
    <property type="match status" value="1"/>
</dbReference>
<dbReference type="Gene3D" id="3.40.50.10860">
    <property type="entry name" value="Leucine Dehydrogenase, chain A, domain 1"/>
    <property type="match status" value="1"/>
</dbReference>
<evidence type="ECO:0000313" key="12">
    <source>
        <dbReference type="Proteomes" id="UP000707356"/>
    </source>
</evidence>
<dbReference type="CDD" id="cd01065">
    <property type="entry name" value="NAD_bind_Shikimate_DH"/>
    <property type="match status" value="1"/>
</dbReference>
<dbReference type="Pfam" id="PF18317">
    <property type="entry name" value="SDH_C"/>
    <property type="match status" value="1"/>
</dbReference>
<evidence type="ECO:0000256" key="2">
    <source>
        <dbReference type="ARBA" id="ARBA00012962"/>
    </source>
</evidence>
<evidence type="ECO:0000256" key="8">
    <source>
        <dbReference type="SAM" id="Phobius"/>
    </source>
</evidence>
<dbReference type="InterPro" id="IPR046346">
    <property type="entry name" value="Aminoacid_DH-like_N_sf"/>
</dbReference>
<comment type="subunit">
    <text evidence="7">Homodimer.</text>
</comment>
<dbReference type="InterPro" id="IPR036291">
    <property type="entry name" value="NAD(P)-bd_dom_sf"/>
</dbReference>
<protein>
    <recommendedName>
        <fullName evidence="2 7">Shikimate dehydrogenase (NADP(+))</fullName>
        <shortName evidence="7">SDH</shortName>
        <ecNumber evidence="2 7">1.1.1.25</ecNumber>
    </recommendedName>
</protein>
<dbReference type="NCBIfam" id="TIGR00507">
    <property type="entry name" value="aroE"/>
    <property type="match status" value="1"/>
</dbReference>
<evidence type="ECO:0000256" key="7">
    <source>
        <dbReference type="HAMAP-Rule" id="MF_00222"/>
    </source>
</evidence>
<feature type="domain" description="Shikimate dehydrogenase substrate binding N-terminal" evidence="9">
    <location>
        <begin position="16"/>
        <end position="98"/>
    </location>
</feature>
<keyword evidence="8" id="KW-0472">Membrane</keyword>
<keyword evidence="8" id="KW-0812">Transmembrane</keyword>
<feature type="binding site" evidence="7">
    <location>
        <position position="260"/>
    </location>
    <ligand>
        <name>shikimate</name>
        <dbReference type="ChEBI" id="CHEBI:36208"/>
    </ligand>
</feature>
<evidence type="ECO:0000256" key="3">
    <source>
        <dbReference type="ARBA" id="ARBA00022605"/>
    </source>
</evidence>
<feature type="binding site" evidence="7">
    <location>
        <begin position="24"/>
        <end position="26"/>
    </location>
    <ligand>
        <name>shikimate</name>
        <dbReference type="ChEBI" id="CHEBI:36208"/>
    </ligand>
</feature>
<organism evidence="11 12">
    <name type="scientific">Pegethrix bostrychoides GSE-TBD4-15B</name>
    <dbReference type="NCBI Taxonomy" id="2839662"/>
    <lineage>
        <taxon>Bacteria</taxon>
        <taxon>Bacillati</taxon>
        <taxon>Cyanobacteriota</taxon>
        <taxon>Cyanophyceae</taxon>
        <taxon>Oculatellales</taxon>
        <taxon>Oculatellaceae</taxon>
        <taxon>Pegethrix</taxon>
    </lineage>
</organism>
<dbReference type="GO" id="GO:0008652">
    <property type="term" value="P:amino acid biosynthetic process"/>
    <property type="evidence" value="ECO:0007669"/>
    <property type="project" value="UniProtKB-KW"/>
</dbReference>
<dbReference type="NCBIfam" id="NF001314">
    <property type="entry name" value="PRK00258.2-2"/>
    <property type="match status" value="1"/>
</dbReference>
<dbReference type="PANTHER" id="PTHR21089:SF1">
    <property type="entry name" value="BIFUNCTIONAL 3-DEHYDROQUINATE DEHYDRATASE_SHIKIMATE DEHYDROGENASE, CHLOROPLASTIC"/>
    <property type="match status" value="1"/>
</dbReference>
<dbReference type="EMBL" id="JAHHHV010000036">
    <property type="protein sequence ID" value="MBW4465259.1"/>
    <property type="molecule type" value="Genomic_DNA"/>
</dbReference>
<evidence type="ECO:0000256" key="5">
    <source>
        <dbReference type="ARBA" id="ARBA00023002"/>
    </source>
</evidence>
<feature type="binding site" evidence="7">
    <location>
        <position position="253"/>
    </location>
    <ligand>
        <name>NADP(+)</name>
        <dbReference type="ChEBI" id="CHEBI:58349"/>
    </ligand>
</feature>
<dbReference type="InterPro" id="IPR011342">
    <property type="entry name" value="Shikimate_DH"/>
</dbReference>